<gene>
    <name evidence="1" type="ORF">PoB_001973500</name>
</gene>
<evidence type="ECO:0000313" key="1">
    <source>
        <dbReference type="EMBL" id="GFN93229.1"/>
    </source>
</evidence>
<name>A0AAV3ZCC3_9GAST</name>
<organism evidence="1 2">
    <name type="scientific">Plakobranchus ocellatus</name>
    <dbReference type="NCBI Taxonomy" id="259542"/>
    <lineage>
        <taxon>Eukaryota</taxon>
        <taxon>Metazoa</taxon>
        <taxon>Spiralia</taxon>
        <taxon>Lophotrochozoa</taxon>
        <taxon>Mollusca</taxon>
        <taxon>Gastropoda</taxon>
        <taxon>Heterobranchia</taxon>
        <taxon>Euthyneura</taxon>
        <taxon>Panpulmonata</taxon>
        <taxon>Sacoglossa</taxon>
        <taxon>Placobranchoidea</taxon>
        <taxon>Plakobranchidae</taxon>
        <taxon>Plakobranchus</taxon>
    </lineage>
</organism>
<protein>
    <submittedName>
        <fullName evidence="1">Uncharacterized protein</fullName>
    </submittedName>
</protein>
<comment type="caution">
    <text evidence="1">The sequence shown here is derived from an EMBL/GenBank/DDBJ whole genome shotgun (WGS) entry which is preliminary data.</text>
</comment>
<evidence type="ECO:0000313" key="2">
    <source>
        <dbReference type="Proteomes" id="UP000735302"/>
    </source>
</evidence>
<dbReference type="AlphaFoldDB" id="A0AAV3ZCC3"/>
<sequence>MKRELAANDDEVAVRNIDSGLKKNKWQKEWLTEEDFPCATLSVTLTGSRFNQVLPEASRNYDIPQQLLMCWKTATYTLKHRVADAMTDDLFVKLQTRHFFVSVEKSTNKANNKVVNAFVKYLDEIRGEVVTQLLRRFKTNVANA</sequence>
<reference evidence="1 2" key="1">
    <citation type="journal article" date="2021" name="Elife">
        <title>Chloroplast acquisition without the gene transfer in kleptoplastic sea slugs, Plakobranchus ocellatus.</title>
        <authorList>
            <person name="Maeda T."/>
            <person name="Takahashi S."/>
            <person name="Yoshida T."/>
            <person name="Shimamura S."/>
            <person name="Takaki Y."/>
            <person name="Nagai Y."/>
            <person name="Toyoda A."/>
            <person name="Suzuki Y."/>
            <person name="Arimoto A."/>
            <person name="Ishii H."/>
            <person name="Satoh N."/>
            <person name="Nishiyama T."/>
            <person name="Hasebe M."/>
            <person name="Maruyama T."/>
            <person name="Minagawa J."/>
            <person name="Obokata J."/>
            <person name="Shigenobu S."/>
        </authorList>
    </citation>
    <scope>NUCLEOTIDE SEQUENCE [LARGE SCALE GENOMIC DNA]</scope>
</reference>
<accession>A0AAV3ZCC3</accession>
<dbReference type="EMBL" id="BLXT01002328">
    <property type="protein sequence ID" value="GFN93229.1"/>
    <property type="molecule type" value="Genomic_DNA"/>
</dbReference>
<dbReference type="Proteomes" id="UP000735302">
    <property type="component" value="Unassembled WGS sequence"/>
</dbReference>
<proteinExistence type="predicted"/>
<keyword evidence="2" id="KW-1185">Reference proteome</keyword>